<dbReference type="AlphaFoldDB" id="A0A9X6NKW5"/>
<evidence type="ECO:0000256" key="1">
    <source>
        <dbReference type="ARBA" id="ARBA00023157"/>
    </source>
</evidence>
<accession>A0A9X6NKW5</accession>
<comment type="caution">
    <text evidence="6">The sequence shown here is derived from an EMBL/GenBank/DDBJ whole genome shotgun (WGS) entry which is preliminary data.</text>
</comment>
<feature type="signal peptide" evidence="4">
    <location>
        <begin position="1"/>
        <end position="22"/>
    </location>
</feature>
<dbReference type="PROSITE" id="PS51162">
    <property type="entry name" value="THYROGLOBULIN_1_2"/>
    <property type="match status" value="1"/>
</dbReference>
<dbReference type="EMBL" id="MTYJ01000425">
    <property type="protein sequence ID" value="OWA54578.1"/>
    <property type="molecule type" value="Genomic_DNA"/>
</dbReference>
<feature type="compositionally biased region" description="Polar residues" evidence="3">
    <location>
        <begin position="59"/>
        <end position="77"/>
    </location>
</feature>
<keyword evidence="4" id="KW-0732">Signal</keyword>
<evidence type="ECO:0000313" key="7">
    <source>
        <dbReference type="Proteomes" id="UP000192578"/>
    </source>
</evidence>
<sequence>MEQPHFLPLSVMVLSFSGIFSSSSISLPPGQNITCLEHRNRSAALAPRSSPSFRKGMTLNGSGLSGAATTERGNQSEWIPQCEENGMYKMKQKRQNGEAFCVLPETGEIIHDTARTQGHNASSRDHLFCQCFVQRREAASGDSSQQILACDEQTGFYNTLQRLPSGSAQCFTLFGSPISDQFVYNITMERLNPCVQWTQFVTMAPMRAITRSVEHLLASVRGRLDKDSEYT</sequence>
<comment type="caution">
    <text evidence="2">Lacks conserved residue(s) required for the propagation of feature annotation.</text>
</comment>
<dbReference type="InterPro" id="IPR000716">
    <property type="entry name" value="Thyroglobulin_1"/>
</dbReference>
<feature type="domain" description="Thyroglobulin type-1" evidence="5">
    <location>
        <begin position="32"/>
        <end position="129"/>
    </location>
</feature>
<dbReference type="InterPro" id="IPR036857">
    <property type="entry name" value="Thyroglobulin_1_sf"/>
</dbReference>
<keyword evidence="1" id="KW-1015">Disulfide bond</keyword>
<dbReference type="Pfam" id="PF00086">
    <property type="entry name" value="Thyroglobulin_1"/>
    <property type="match status" value="1"/>
</dbReference>
<evidence type="ECO:0000256" key="3">
    <source>
        <dbReference type="SAM" id="MobiDB-lite"/>
    </source>
</evidence>
<name>A0A9X6NKW5_HYPEX</name>
<protein>
    <recommendedName>
        <fullName evidence="5">Thyroglobulin type-1 domain-containing protein</fullName>
    </recommendedName>
</protein>
<evidence type="ECO:0000256" key="4">
    <source>
        <dbReference type="SAM" id="SignalP"/>
    </source>
</evidence>
<dbReference type="SUPFAM" id="SSF57610">
    <property type="entry name" value="Thyroglobulin type-1 domain"/>
    <property type="match status" value="1"/>
</dbReference>
<dbReference type="PROSITE" id="PS00484">
    <property type="entry name" value="THYROGLOBULIN_1_1"/>
    <property type="match status" value="1"/>
</dbReference>
<keyword evidence="7" id="KW-1185">Reference proteome</keyword>
<feature type="chain" id="PRO_5040960057" description="Thyroglobulin type-1 domain-containing protein" evidence="4">
    <location>
        <begin position="23"/>
        <end position="231"/>
    </location>
</feature>
<dbReference type="Gene3D" id="4.10.800.10">
    <property type="entry name" value="Thyroglobulin type-1"/>
    <property type="match status" value="1"/>
</dbReference>
<evidence type="ECO:0000256" key="2">
    <source>
        <dbReference type="PROSITE-ProRule" id="PRU00500"/>
    </source>
</evidence>
<gene>
    <name evidence="6" type="ORF">BV898_18978</name>
</gene>
<reference evidence="7" key="1">
    <citation type="submission" date="2017-01" db="EMBL/GenBank/DDBJ databases">
        <title>Comparative genomics of anhydrobiosis in the tardigrade Hypsibius dujardini.</title>
        <authorList>
            <person name="Yoshida Y."/>
            <person name="Koutsovoulos G."/>
            <person name="Laetsch D."/>
            <person name="Stevens L."/>
            <person name="Kumar S."/>
            <person name="Horikawa D."/>
            <person name="Ishino K."/>
            <person name="Komine S."/>
            <person name="Tomita M."/>
            <person name="Blaxter M."/>
            <person name="Arakawa K."/>
        </authorList>
    </citation>
    <scope>NUCLEOTIDE SEQUENCE [LARGE SCALE GENOMIC DNA]</scope>
    <source>
        <strain evidence="7">Z151</strain>
    </source>
</reference>
<evidence type="ECO:0000259" key="5">
    <source>
        <dbReference type="PROSITE" id="PS51162"/>
    </source>
</evidence>
<organism evidence="6 7">
    <name type="scientific">Hypsibius exemplaris</name>
    <name type="common">Freshwater tardigrade</name>
    <dbReference type="NCBI Taxonomy" id="2072580"/>
    <lineage>
        <taxon>Eukaryota</taxon>
        <taxon>Metazoa</taxon>
        <taxon>Ecdysozoa</taxon>
        <taxon>Tardigrada</taxon>
        <taxon>Eutardigrada</taxon>
        <taxon>Parachela</taxon>
        <taxon>Hypsibioidea</taxon>
        <taxon>Hypsibiidae</taxon>
        <taxon>Hypsibius</taxon>
    </lineage>
</organism>
<feature type="region of interest" description="Disordered" evidence="3">
    <location>
        <begin position="46"/>
        <end position="77"/>
    </location>
</feature>
<dbReference type="Proteomes" id="UP000192578">
    <property type="component" value="Unassembled WGS sequence"/>
</dbReference>
<evidence type="ECO:0000313" key="6">
    <source>
        <dbReference type="EMBL" id="OWA54578.1"/>
    </source>
</evidence>
<proteinExistence type="predicted"/>